<keyword evidence="3" id="KW-0134">Cell wall</keyword>
<dbReference type="Gene3D" id="2.160.20.10">
    <property type="entry name" value="Single-stranded right-handed beta-helix, Pectin lyase-like"/>
    <property type="match status" value="1"/>
</dbReference>
<keyword evidence="7" id="KW-0961">Cell wall biogenesis/degradation</keyword>
<dbReference type="EMBL" id="CACVBM020000999">
    <property type="protein sequence ID" value="CAA7025426.1"/>
    <property type="molecule type" value="Genomic_DNA"/>
</dbReference>
<keyword evidence="6 9" id="KW-0326">Glycosidase</keyword>
<reference evidence="10" key="1">
    <citation type="submission" date="2020-01" db="EMBL/GenBank/DDBJ databases">
        <authorList>
            <person name="Mishra B."/>
        </authorList>
    </citation>
    <scope>NUCLEOTIDE SEQUENCE [LARGE SCALE GENOMIC DNA]</scope>
</reference>
<evidence type="ECO:0000313" key="11">
    <source>
        <dbReference type="Proteomes" id="UP000467841"/>
    </source>
</evidence>
<evidence type="ECO:0008006" key="12">
    <source>
        <dbReference type="Google" id="ProtNLM"/>
    </source>
</evidence>
<dbReference type="AlphaFoldDB" id="A0A6D2I6P5"/>
<comment type="subcellular location">
    <subcellularLocation>
        <location evidence="1">Secreted</location>
        <location evidence="1">Cell wall</location>
    </subcellularLocation>
</comment>
<organism evidence="10 11">
    <name type="scientific">Microthlaspi erraticum</name>
    <dbReference type="NCBI Taxonomy" id="1685480"/>
    <lineage>
        <taxon>Eukaryota</taxon>
        <taxon>Viridiplantae</taxon>
        <taxon>Streptophyta</taxon>
        <taxon>Embryophyta</taxon>
        <taxon>Tracheophyta</taxon>
        <taxon>Spermatophyta</taxon>
        <taxon>Magnoliopsida</taxon>
        <taxon>eudicotyledons</taxon>
        <taxon>Gunneridae</taxon>
        <taxon>Pentapetalae</taxon>
        <taxon>rosids</taxon>
        <taxon>malvids</taxon>
        <taxon>Brassicales</taxon>
        <taxon>Brassicaceae</taxon>
        <taxon>Coluteocarpeae</taxon>
        <taxon>Microthlaspi</taxon>
    </lineage>
</organism>
<evidence type="ECO:0000313" key="10">
    <source>
        <dbReference type="EMBL" id="CAA7025426.1"/>
    </source>
</evidence>
<sequence>MIKEWGDEDNKCWLCFKNVAGLVLNGSGVLHPHGDDCVAINGGSYNINISHVACGPGHGISIGSLGRGEFNETVENVKVTHCTFNGTSNGARIKT</sequence>
<comment type="similarity">
    <text evidence="2 9">Belongs to the glycosyl hydrolase 28 family.</text>
</comment>
<feature type="active site" evidence="8">
    <location>
        <position position="58"/>
    </location>
</feature>
<evidence type="ECO:0000256" key="1">
    <source>
        <dbReference type="ARBA" id="ARBA00004191"/>
    </source>
</evidence>
<dbReference type="GO" id="GO:0004650">
    <property type="term" value="F:polygalacturonase activity"/>
    <property type="evidence" value="ECO:0007669"/>
    <property type="project" value="InterPro"/>
</dbReference>
<evidence type="ECO:0000256" key="3">
    <source>
        <dbReference type="ARBA" id="ARBA00022512"/>
    </source>
</evidence>
<evidence type="ECO:0000256" key="6">
    <source>
        <dbReference type="ARBA" id="ARBA00023295"/>
    </source>
</evidence>
<evidence type="ECO:0000256" key="8">
    <source>
        <dbReference type="PROSITE-ProRule" id="PRU10052"/>
    </source>
</evidence>
<keyword evidence="5 9" id="KW-0378">Hydrolase</keyword>
<dbReference type="InterPro" id="IPR011050">
    <property type="entry name" value="Pectin_lyase_fold/virulence"/>
</dbReference>
<keyword evidence="11" id="KW-1185">Reference proteome</keyword>
<gene>
    <name evidence="10" type="ORF">MERR_LOCUS12661</name>
</gene>
<name>A0A6D2I6P5_9BRAS</name>
<dbReference type="Pfam" id="PF00295">
    <property type="entry name" value="Glyco_hydro_28"/>
    <property type="match status" value="1"/>
</dbReference>
<protein>
    <recommendedName>
        <fullName evidence="12">Pectate lyase domain-containing protein</fullName>
    </recommendedName>
</protein>
<keyword evidence="4" id="KW-0964">Secreted</keyword>
<dbReference type="OrthoDB" id="187139at2759"/>
<accession>A0A6D2I6P5</accession>
<dbReference type="InterPro" id="IPR000743">
    <property type="entry name" value="Glyco_hydro_28"/>
</dbReference>
<evidence type="ECO:0000256" key="7">
    <source>
        <dbReference type="ARBA" id="ARBA00023316"/>
    </source>
</evidence>
<dbReference type="SUPFAM" id="SSF51126">
    <property type="entry name" value="Pectin lyase-like"/>
    <property type="match status" value="1"/>
</dbReference>
<evidence type="ECO:0000256" key="2">
    <source>
        <dbReference type="ARBA" id="ARBA00008834"/>
    </source>
</evidence>
<dbReference type="InterPro" id="IPR012334">
    <property type="entry name" value="Pectin_lyas_fold"/>
</dbReference>
<dbReference type="PANTHER" id="PTHR31375">
    <property type="match status" value="1"/>
</dbReference>
<dbReference type="PROSITE" id="PS00502">
    <property type="entry name" value="POLYGALACTURONASE"/>
    <property type="match status" value="1"/>
</dbReference>
<dbReference type="Proteomes" id="UP000467841">
    <property type="component" value="Unassembled WGS sequence"/>
</dbReference>
<comment type="caution">
    <text evidence="10">The sequence shown here is derived from an EMBL/GenBank/DDBJ whole genome shotgun (WGS) entry which is preliminary data.</text>
</comment>
<dbReference type="GO" id="GO:0071555">
    <property type="term" value="P:cell wall organization"/>
    <property type="evidence" value="ECO:0007669"/>
    <property type="project" value="UniProtKB-KW"/>
</dbReference>
<proteinExistence type="inferred from homology"/>
<evidence type="ECO:0000256" key="4">
    <source>
        <dbReference type="ARBA" id="ARBA00022525"/>
    </source>
</evidence>
<evidence type="ECO:0000256" key="5">
    <source>
        <dbReference type="ARBA" id="ARBA00022801"/>
    </source>
</evidence>
<dbReference type="GO" id="GO:0005975">
    <property type="term" value="P:carbohydrate metabolic process"/>
    <property type="evidence" value="ECO:0007669"/>
    <property type="project" value="InterPro"/>
</dbReference>
<evidence type="ECO:0000256" key="9">
    <source>
        <dbReference type="RuleBase" id="RU361169"/>
    </source>
</evidence>